<protein>
    <submittedName>
        <fullName evidence="5">AAA family ATPase</fullName>
    </submittedName>
</protein>
<evidence type="ECO:0000256" key="2">
    <source>
        <dbReference type="ARBA" id="ARBA00022741"/>
    </source>
</evidence>
<dbReference type="InterPro" id="IPR027417">
    <property type="entry name" value="P-loop_NTPase"/>
</dbReference>
<dbReference type="Gene3D" id="3.40.50.300">
    <property type="entry name" value="P-loop containing nucleotide triphosphate hydrolases"/>
    <property type="match status" value="1"/>
</dbReference>
<gene>
    <name evidence="5" type="ORF">BYZ73_20220</name>
</gene>
<dbReference type="Proteomes" id="UP000248659">
    <property type="component" value="Unassembled WGS sequence"/>
</dbReference>
<comment type="similarity">
    <text evidence="1">Belongs to the AAA ATPase family.</text>
</comment>
<accession>A0ABX9DDR8</accession>
<dbReference type="SUPFAM" id="SSF52540">
    <property type="entry name" value="P-loop containing nucleoside triphosphate hydrolases"/>
    <property type="match status" value="1"/>
</dbReference>
<feature type="domain" description="AAA+ ATPase" evidence="4">
    <location>
        <begin position="135"/>
        <end position="267"/>
    </location>
</feature>
<dbReference type="EMBL" id="MUAV01000049">
    <property type="protein sequence ID" value="RAP39498.1"/>
    <property type="molecule type" value="Genomic_DNA"/>
</dbReference>
<organism evidence="5 6">
    <name type="scientific">Rhodovulum viride</name>
    <dbReference type="NCBI Taxonomy" id="1231134"/>
    <lineage>
        <taxon>Bacteria</taxon>
        <taxon>Pseudomonadati</taxon>
        <taxon>Pseudomonadota</taxon>
        <taxon>Alphaproteobacteria</taxon>
        <taxon>Rhodobacterales</taxon>
        <taxon>Paracoccaceae</taxon>
        <taxon>Rhodovulum</taxon>
    </lineage>
</organism>
<keyword evidence="6" id="KW-1185">Reference proteome</keyword>
<dbReference type="PANTHER" id="PTHR23073">
    <property type="entry name" value="26S PROTEASOME REGULATORY SUBUNIT"/>
    <property type="match status" value="1"/>
</dbReference>
<name>A0ABX9DDR8_9RHOB</name>
<dbReference type="SMART" id="SM00382">
    <property type="entry name" value="AAA"/>
    <property type="match status" value="1"/>
</dbReference>
<dbReference type="Pfam" id="PF00004">
    <property type="entry name" value="AAA"/>
    <property type="match status" value="1"/>
</dbReference>
<dbReference type="InterPro" id="IPR003959">
    <property type="entry name" value="ATPase_AAA_core"/>
</dbReference>
<dbReference type="InterPro" id="IPR003593">
    <property type="entry name" value="AAA+_ATPase"/>
</dbReference>
<evidence type="ECO:0000256" key="3">
    <source>
        <dbReference type="ARBA" id="ARBA00022840"/>
    </source>
</evidence>
<evidence type="ECO:0000313" key="5">
    <source>
        <dbReference type="EMBL" id="RAP39498.1"/>
    </source>
</evidence>
<evidence type="ECO:0000259" key="4">
    <source>
        <dbReference type="SMART" id="SM00382"/>
    </source>
</evidence>
<comment type="caution">
    <text evidence="5">The sequence shown here is derived from an EMBL/GenBank/DDBJ whole genome shotgun (WGS) entry which is preliminary data.</text>
</comment>
<dbReference type="CDD" id="cd19481">
    <property type="entry name" value="RecA-like_protease"/>
    <property type="match status" value="1"/>
</dbReference>
<dbReference type="InterPro" id="IPR050221">
    <property type="entry name" value="26S_Proteasome_ATPase"/>
</dbReference>
<keyword evidence="2" id="KW-0547">Nucleotide-binding</keyword>
<reference evidence="5 6" key="1">
    <citation type="submission" date="2017-01" db="EMBL/GenBank/DDBJ databases">
        <title>Genome sequence of Rhodovulum viride JA756.</title>
        <authorList>
            <person name="Lakshmi K.V."/>
            <person name="Tushar L.D."/>
            <person name="Sasikala C."/>
            <person name="Venkataramana C."/>
        </authorList>
    </citation>
    <scope>NUCLEOTIDE SEQUENCE [LARGE SCALE GENOMIC DNA]</scope>
    <source>
        <strain evidence="5 6">JA756</strain>
    </source>
</reference>
<sequence length="399" mass="44501">MEHFPIVQALCRAAMAEPTPALRKQIERLHDALTKDGEKQQAATLAKILSAADRLKDVAPSRIERSRVNLAGEAIGRSTQVPVDRETSASLAEIIFPDDFHATAPLFNATVTQATESIVDEWRNLEALSTVDIIPSKTCLIYGEPGTGKTRLALWIAHELQLPVVLVRLDGLVSSFLGTTARNIGNLFTFANRYRCILLLDEFDAIAKVRDDPQEVGEIKRVVNTLLQNLDGRQRIGLTIGITNHPNLLDPAVWRRFEIQLEIPKPDFEVRKAIAQHFMPPVIAPDSHIRLISWFTEGSTGAEIEALVRTYKKATTVREEDRRGLLETLQQFATLNAARIQRERRTLLFADPGKLFKAMRNDEALNFTMADIGEIAGKDKSSVSRLLQKQAIEEDVSDG</sequence>
<evidence type="ECO:0000256" key="1">
    <source>
        <dbReference type="ARBA" id="ARBA00006914"/>
    </source>
</evidence>
<keyword evidence="3" id="KW-0067">ATP-binding</keyword>
<evidence type="ECO:0000313" key="6">
    <source>
        <dbReference type="Proteomes" id="UP000248659"/>
    </source>
</evidence>
<proteinExistence type="inferred from homology"/>